<keyword evidence="3 5" id="KW-1133">Transmembrane helix</keyword>
<feature type="transmembrane region" description="Helical" evidence="5">
    <location>
        <begin position="108"/>
        <end position="129"/>
    </location>
</feature>
<accession>A0A0M0BT77</accession>
<evidence type="ECO:0000256" key="1">
    <source>
        <dbReference type="ARBA" id="ARBA00004141"/>
    </source>
</evidence>
<dbReference type="SUPFAM" id="SSF81333">
    <property type="entry name" value="F1F0 ATP synthase subunit C"/>
    <property type="match status" value="1"/>
</dbReference>
<keyword evidence="4 5" id="KW-0472">Membrane</keyword>
<evidence type="ECO:0000259" key="6">
    <source>
        <dbReference type="Pfam" id="PF00137"/>
    </source>
</evidence>
<dbReference type="AlphaFoldDB" id="A0A0M0BT77"/>
<proteinExistence type="predicted"/>
<feature type="domain" description="V-ATPase proteolipid subunit C-like" evidence="6">
    <location>
        <begin position="174"/>
        <end position="231"/>
    </location>
</feature>
<dbReference type="CDD" id="cd18120">
    <property type="entry name" value="ATP-synt_Vo_Ao_c"/>
    <property type="match status" value="1"/>
</dbReference>
<feature type="transmembrane region" description="Helical" evidence="5">
    <location>
        <begin position="82"/>
        <end position="102"/>
    </location>
</feature>
<organism evidence="7 8">
    <name type="scientific">miscellaneous Crenarchaeota group-15 archaeon DG-45</name>
    <dbReference type="NCBI Taxonomy" id="1685127"/>
    <lineage>
        <taxon>Archaea</taxon>
        <taxon>Candidatus Bathyarchaeota</taxon>
        <taxon>MCG-15</taxon>
    </lineage>
</organism>
<evidence type="ECO:0000313" key="8">
    <source>
        <dbReference type="Proteomes" id="UP000037210"/>
    </source>
</evidence>
<evidence type="ECO:0000256" key="3">
    <source>
        <dbReference type="ARBA" id="ARBA00022989"/>
    </source>
</evidence>
<gene>
    <name evidence="7" type="ORF">AC482_00390</name>
</gene>
<dbReference type="InterPro" id="IPR035921">
    <property type="entry name" value="F/V-ATP_Csub_sf"/>
</dbReference>
<dbReference type="GO" id="GO:0033177">
    <property type="term" value="C:proton-transporting two-sector ATPase complex, proton-transporting domain"/>
    <property type="evidence" value="ECO:0007669"/>
    <property type="project" value="InterPro"/>
</dbReference>
<dbReference type="InterPro" id="IPR002379">
    <property type="entry name" value="ATPase_proteolipid_c-like_dom"/>
</dbReference>
<comment type="caution">
    <text evidence="7">The sequence shown here is derived from an EMBL/GenBank/DDBJ whole genome shotgun (WGS) entry which is preliminary data.</text>
</comment>
<sequence length="234" mass="24484">MKFRRLYLYALIFLLLAVMSTETSVVHAQEELPEQPRDISSFIPPAITIGASIIAAAWCITQGSTIGASSSIERGEPSSWGMLLNLTGAVMLVYGFVSAQMLMIKQTISPGTLISGVMLLGSFVMIVFLGKDREGVSLGGVVAAIISALSIVFVMISGGEGSVIPEAAWPLLMGALTMIGAGFAAAVCIVAAVRSGSEMITQRPELSIWSLLYVALGEGLAIYGLIVAILLITG</sequence>
<evidence type="ECO:0000313" key="7">
    <source>
        <dbReference type="EMBL" id="KON31555.1"/>
    </source>
</evidence>
<feature type="transmembrane region" description="Helical" evidence="5">
    <location>
        <begin position="206"/>
        <end position="232"/>
    </location>
</feature>
<evidence type="ECO:0000256" key="5">
    <source>
        <dbReference type="SAM" id="Phobius"/>
    </source>
</evidence>
<dbReference type="Proteomes" id="UP000037210">
    <property type="component" value="Unassembled WGS sequence"/>
</dbReference>
<protein>
    <recommendedName>
        <fullName evidence="6">V-ATPase proteolipid subunit C-like domain-containing protein</fullName>
    </recommendedName>
</protein>
<feature type="transmembrane region" description="Helical" evidence="5">
    <location>
        <begin position="44"/>
        <end position="61"/>
    </location>
</feature>
<feature type="transmembrane region" description="Helical" evidence="5">
    <location>
        <begin position="168"/>
        <end position="194"/>
    </location>
</feature>
<dbReference type="EMBL" id="LFWZ01000002">
    <property type="protein sequence ID" value="KON31555.1"/>
    <property type="molecule type" value="Genomic_DNA"/>
</dbReference>
<keyword evidence="2 5" id="KW-0812">Transmembrane</keyword>
<name>A0A0M0BT77_9ARCH</name>
<dbReference type="GO" id="GO:0015078">
    <property type="term" value="F:proton transmembrane transporter activity"/>
    <property type="evidence" value="ECO:0007669"/>
    <property type="project" value="InterPro"/>
</dbReference>
<reference evidence="7 8" key="1">
    <citation type="submission" date="2015-06" db="EMBL/GenBank/DDBJ databases">
        <title>New insights into the roles of widespread benthic archaea in carbon and nitrogen cycling.</title>
        <authorList>
            <person name="Lazar C.S."/>
            <person name="Baker B.J."/>
            <person name="Seitz K.W."/>
            <person name="Hyde A.S."/>
            <person name="Dick G.J."/>
            <person name="Hinrichs K.-U."/>
            <person name="Teske A.P."/>
        </authorList>
    </citation>
    <scope>NUCLEOTIDE SEQUENCE [LARGE SCALE GENOMIC DNA]</scope>
    <source>
        <strain evidence="7">DG-45</strain>
    </source>
</reference>
<evidence type="ECO:0000256" key="2">
    <source>
        <dbReference type="ARBA" id="ARBA00022692"/>
    </source>
</evidence>
<dbReference type="Pfam" id="PF00137">
    <property type="entry name" value="ATP-synt_C"/>
    <property type="match status" value="1"/>
</dbReference>
<dbReference type="InterPro" id="IPR038662">
    <property type="entry name" value="ATP_synth_F0_csu_sf"/>
</dbReference>
<comment type="subcellular location">
    <subcellularLocation>
        <location evidence="1">Membrane</location>
        <topology evidence="1">Multi-pass membrane protein</topology>
    </subcellularLocation>
</comment>
<dbReference type="Gene3D" id="1.20.20.10">
    <property type="entry name" value="F1F0 ATP synthase subunit C"/>
    <property type="match status" value="1"/>
</dbReference>
<feature type="transmembrane region" description="Helical" evidence="5">
    <location>
        <begin position="136"/>
        <end position="156"/>
    </location>
</feature>
<evidence type="ECO:0000256" key="4">
    <source>
        <dbReference type="ARBA" id="ARBA00023136"/>
    </source>
</evidence>